<reference evidence="10 11" key="1">
    <citation type="journal article" date="2016" name="Int. J. Syst. Evol. Microbiol.">
        <title>Polaribacter haliotis sp. nov., isolated from the gut of abalone Haliotis discus hannai.</title>
        <authorList>
            <person name="Kim Y.O."/>
            <person name="Park I.S."/>
            <person name="Park S."/>
            <person name="Nam B.H."/>
            <person name="Park J.M."/>
            <person name="Kim D.G."/>
            <person name="Yoon J.H."/>
        </authorList>
    </citation>
    <scope>NUCLEOTIDE SEQUENCE [LARGE SCALE GENOMIC DNA]</scope>
    <source>
        <strain evidence="10 11">KCTC 52418</strain>
    </source>
</reference>
<dbReference type="PRINTS" id="PR00133">
    <property type="entry name" value="GLHYDRLASE3"/>
</dbReference>
<dbReference type="InterPro" id="IPR019800">
    <property type="entry name" value="Glyco_hydro_3_AS"/>
</dbReference>
<feature type="domain" description="Fibronectin type III-like" evidence="9">
    <location>
        <begin position="659"/>
        <end position="728"/>
    </location>
</feature>
<dbReference type="PANTHER" id="PTHR30620">
    <property type="entry name" value="PERIPLASMIC BETA-GLUCOSIDASE-RELATED"/>
    <property type="match status" value="1"/>
</dbReference>
<dbReference type="Pfam" id="PF14310">
    <property type="entry name" value="Fn3-like"/>
    <property type="match status" value="1"/>
</dbReference>
<evidence type="ECO:0000313" key="10">
    <source>
        <dbReference type="EMBL" id="QOD59518.1"/>
    </source>
</evidence>
<dbReference type="Pfam" id="PF00933">
    <property type="entry name" value="Glyco_hydro_3"/>
    <property type="match status" value="1"/>
</dbReference>
<dbReference type="PANTHER" id="PTHR30620:SF16">
    <property type="entry name" value="LYSOSOMAL BETA GLUCOSIDASE"/>
    <property type="match status" value="1"/>
</dbReference>
<dbReference type="InterPro" id="IPR002772">
    <property type="entry name" value="Glyco_hydro_3_C"/>
</dbReference>
<keyword evidence="4 8" id="KW-0732">Signal</keyword>
<dbReference type="SUPFAM" id="SSF51445">
    <property type="entry name" value="(Trans)glycosidases"/>
    <property type="match status" value="1"/>
</dbReference>
<dbReference type="SUPFAM" id="SSF52279">
    <property type="entry name" value="Beta-D-glucan exohydrolase, C-terminal domain"/>
    <property type="match status" value="1"/>
</dbReference>
<dbReference type="KEGG" id="phal:H9I45_09075"/>
<dbReference type="PROSITE" id="PS00775">
    <property type="entry name" value="GLYCOSYL_HYDROL_F3"/>
    <property type="match status" value="1"/>
</dbReference>
<sequence>MNNKIVRFKVLFAIICFNIFACQQNTDKVNIAEETLNQKVDSIINLMTIEEKLGQLNLIPYYEDTKEAVLQKIKEGKVGALLKSNGVKTNLKLQKAAIEETRLGIPLIFQEDVIHGYKTIAPVPLGEAASWDLEAIEKSSATAALEASAAGIQLTYAPMVDISREPRWGRIMEGAGEDPYLGAQVAKARVIGFQGNNMKSNSTLMACVKHFAGYGDALAGRDYYINDFSERKLRELYLPPFQAAIDAGVGSVMTAYTAVNGIPASSNKFLLTDLLRKEMKFKGMLITDWTTISNVVKIGVAENDTIATKMSIDAGIDVDMTSRKLVNTGKKLIERGEISIERINESVRNVLKSKYLLGLFENPYKYFDEKREKEVLLSEKVIEDVRDVARKSMVLLKNNNKLLPLKKDIKTIAVIGPLGNSKSDLMGQWYCKGDKNDVVSLVEGIQNKISASSKLVFAEGCLLGEKMDAIKNQKLLAQAIQTAIKADIIVMALGERGWQSGETRSMADINITDEQIALINSIKKLKKPIVTVVFNGRPLILTKIEKPSDAILEAWLPGTTGGNAIADVLFGDYNPSGKLPVTFPYHQGQIPIYYNYKRTQLKVKHLDVQDKPLYPFGYGLSYTDFKYSDIKLSDSTFTAKDSILATITVKNTGNYKGKEVVQMYLGDEVCSVIRPEKELKGFKIIELDEEESRDVSFTISVKDLTFIDRNYKQSFEYGKFKLFIGTSSEDVKETAFYLKE</sequence>
<organism evidence="10 11">
    <name type="scientific">Polaribacter haliotis</name>
    <dbReference type="NCBI Taxonomy" id="1888915"/>
    <lineage>
        <taxon>Bacteria</taxon>
        <taxon>Pseudomonadati</taxon>
        <taxon>Bacteroidota</taxon>
        <taxon>Flavobacteriia</taxon>
        <taxon>Flavobacteriales</taxon>
        <taxon>Flavobacteriaceae</taxon>
    </lineage>
</organism>
<dbReference type="FunFam" id="2.60.40.10:FF:000495">
    <property type="entry name" value="Periplasmic beta-glucosidase"/>
    <property type="match status" value="1"/>
</dbReference>
<dbReference type="EC" id="3.2.1.21" evidence="3"/>
<evidence type="ECO:0000256" key="3">
    <source>
        <dbReference type="ARBA" id="ARBA00012744"/>
    </source>
</evidence>
<dbReference type="Pfam" id="PF01915">
    <property type="entry name" value="Glyco_hydro_3_C"/>
    <property type="match status" value="1"/>
</dbReference>
<dbReference type="OrthoDB" id="9805821at2"/>
<feature type="signal peptide" evidence="8">
    <location>
        <begin position="1"/>
        <end position="21"/>
    </location>
</feature>
<evidence type="ECO:0000256" key="6">
    <source>
        <dbReference type="ARBA" id="ARBA00023295"/>
    </source>
</evidence>
<protein>
    <recommendedName>
        <fullName evidence="3">beta-glucosidase</fullName>
        <ecNumber evidence="3">3.2.1.21</ecNumber>
    </recommendedName>
</protein>
<evidence type="ECO:0000256" key="5">
    <source>
        <dbReference type="ARBA" id="ARBA00022801"/>
    </source>
</evidence>
<evidence type="ECO:0000256" key="7">
    <source>
        <dbReference type="RuleBase" id="RU361161"/>
    </source>
</evidence>
<dbReference type="InterPro" id="IPR013783">
    <property type="entry name" value="Ig-like_fold"/>
</dbReference>
<evidence type="ECO:0000259" key="9">
    <source>
        <dbReference type="SMART" id="SM01217"/>
    </source>
</evidence>
<dbReference type="Gene3D" id="3.20.20.300">
    <property type="entry name" value="Glycoside hydrolase, family 3, N-terminal domain"/>
    <property type="match status" value="1"/>
</dbReference>
<dbReference type="InterPro" id="IPR026891">
    <property type="entry name" value="Fn3-like"/>
</dbReference>
<dbReference type="RefSeq" id="WP_088354893.1">
    <property type="nucleotide sequence ID" value="NZ_CP061813.1"/>
</dbReference>
<dbReference type="GO" id="GO:0009251">
    <property type="term" value="P:glucan catabolic process"/>
    <property type="evidence" value="ECO:0007669"/>
    <property type="project" value="TreeGrafter"/>
</dbReference>
<keyword evidence="6 7" id="KW-0326">Glycosidase</keyword>
<dbReference type="InterPro" id="IPR036962">
    <property type="entry name" value="Glyco_hydro_3_N_sf"/>
</dbReference>
<gene>
    <name evidence="10" type="primary">bglX</name>
    <name evidence="10" type="ORF">H9I45_09075</name>
</gene>
<dbReference type="InterPro" id="IPR001764">
    <property type="entry name" value="Glyco_hydro_3_N"/>
</dbReference>
<dbReference type="AlphaFoldDB" id="A0A7L8ABX0"/>
<evidence type="ECO:0000313" key="11">
    <source>
        <dbReference type="Proteomes" id="UP000516764"/>
    </source>
</evidence>
<accession>A0A7L8ABX0</accession>
<comment type="catalytic activity">
    <reaction evidence="1">
        <text>Hydrolysis of terminal, non-reducing beta-D-glucosyl residues with release of beta-D-glucose.</text>
        <dbReference type="EC" id="3.2.1.21"/>
    </reaction>
</comment>
<dbReference type="Proteomes" id="UP000516764">
    <property type="component" value="Chromosome"/>
</dbReference>
<dbReference type="FunFam" id="3.20.20.300:FF:000005">
    <property type="entry name" value="Periplasmic beta-glucosidase"/>
    <property type="match status" value="1"/>
</dbReference>
<dbReference type="InterPro" id="IPR036881">
    <property type="entry name" value="Glyco_hydro_3_C_sf"/>
</dbReference>
<feature type="chain" id="PRO_5032668224" description="beta-glucosidase" evidence="8">
    <location>
        <begin position="22"/>
        <end position="740"/>
    </location>
</feature>
<keyword evidence="11" id="KW-1185">Reference proteome</keyword>
<dbReference type="InterPro" id="IPR017853">
    <property type="entry name" value="GH"/>
</dbReference>
<dbReference type="EMBL" id="CP061813">
    <property type="protein sequence ID" value="QOD59518.1"/>
    <property type="molecule type" value="Genomic_DNA"/>
</dbReference>
<comment type="similarity">
    <text evidence="2 7">Belongs to the glycosyl hydrolase 3 family.</text>
</comment>
<evidence type="ECO:0000256" key="2">
    <source>
        <dbReference type="ARBA" id="ARBA00005336"/>
    </source>
</evidence>
<keyword evidence="5 7" id="KW-0378">Hydrolase</keyword>
<evidence type="ECO:0000256" key="8">
    <source>
        <dbReference type="SAM" id="SignalP"/>
    </source>
</evidence>
<dbReference type="InterPro" id="IPR051915">
    <property type="entry name" value="Cellulose_Degrad_GH3"/>
</dbReference>
<name>A0A7L8ABX0_9FLAO</name>
<proteinExistence type="inferred from homology"/>
<dbReference type="NCBIfam" id="NF011678">
    <property type="entry name" value="PRK15098.1"/>
    <property type="match status" value="1"/>
</dbReference>
<dbReference type="SMART" id="SM01217">
    <property type="entry name" value="Fn3_like"/>
    <property type="match status" value="1"/>
</dbReference>
<dbReference type="Gene3D" id="3.40.50.1700">
    <property type="entry name" value="Glycoside hydrolase family 3 C-terminal domain"/>
    <property type="match status" value="1"/>
</dbReference>
<dbReference type="GO" id="GO:0008422">
    <property type="term" value="F:beta-glucosidase activity"/>
    <property type="evidence" value="ECO:0007669"/>
    <property type="project" value="UniProtKB-EC"/>
</dbReference>
<evidence type="ECO:0000256" key="1">
    <source>
        <dbReference type="ARBA" id="ARBA00000448"/>
    </source>
</evidence>
<dbReference type="Gene3D" id="2.60.40.10">
    <property type="entry name" value="Immunoglobulins"/>
    <property type="match status" value="1"/>
</dbReference>
<evidence type="ECO:0000256" key="4">
    <source>
        <dbReference type="ARBA" id="ARBA00022729"/>
    </source>
</evidence>